<evidence type="ECO:0000256" key="1">
    <source>
        <dbReference type="SAM" id="Phobius"/>
    </source>
</evidence>
<evidence type="ECO:0000313" key="3">
    <source>
        <dbReference type="Proteomes" id="UP001152447"/>
    </source>
</evidence>
<protein>
    <recommendedName>
        <fullName evidence="4">Iron transporter</fullName>
    </recommendedName>
</protein>
<dbReference type="RefSeq" id="WP_262976778.1">
    <property type="nucleotide sequence ID" value="NZ_CAMAPB010000029.1"/>
</dbReference>
<keyword evidence="1" id="KW-1133">Transmembrane helix</keyword>
<keyword evidence="1" id="KW-0812">Transmembrane</keyword>
<comment type="caution">
    <text evidence="2">The sequence shown here is derived from an EMBL/GenBank/DDBJ whole genome shotgun (WGS) entry which is preliminary data.</text>
</comment>
<dbReference type="EMBL" id="CAMAPB010000029">
    <property type="protein sequence ID" value="CAH9059632.1"/>
    <property type="molecule type" value="Genomic_DNA"/>
</dbReference>
<feature type="transmembrane region" description="Helical" evidence="1">
    <location>
        <begin position="92"/>
        <end position="110"/>
    </location>
</feature>
<name>A0A9W4QZ44_PSEHA</name>
<sequence length="114" mass="12823">MQASNRLLDFPKPVFSMLWQFMQRFSYELAVLSRFFIAIVGGYFFTAVSVALLSIVVPVPKVDAVLLSVSASILIYALVFIYSFYIHSLKTVWISILLSIAAQLVVLSLLKGWL</sequence>
<keyword evidence="3" id="KW-1185">Reference proteome</keyword>
<feature type="transmembrane region" description="Helical" evidence="1">
    <location>
        <begin position="64"/>
        <end position="86"/>
    </location>
</feature>
<feature type="transmembrane region" description="Helical" evidence="1">
    <location>
        <begin position="35"/>
        <end position="57"/>
    </location>
</feature>
<keyword evidence="1" id="KW-0472">Membrane</keyword>
<accession>A0A9W4QZ44</accession>
<reference evidence="2" key="1">
    <citation type="submission" date="2022-07" db="EMBL/GenBank/DDBJ databases">
        <authorList>
            <person name="Criscuolo A."/>
        </authorList>
    </citation>
    <scope>NUCLEOTIDE SEQUENCE</scope>
    <source>
        <strain evidence="2">CIP103197</strain>
    </source>
</reference>
<evidence type="ECO:0000313" key="2">
    <source>
        <dbReference type="EMBL" id="CAH9059632.1"/>
    </source>
</evidence>
<dbReference type="AlphaFoldDB" id="A0A9W4QZ44"/>
<proteinExistence type="predicted"/>
<gene>
    <name evidence="2" type="ORF">PSEHALCIP103_02099</name>
</gene>
<evidence type="ECO:0008006" key="4">
    <source>
        <dbReference type="Google" id="ProtNLM"/>
    </source>
</evidence>
<dbReference type="Proteomes" id="UP001152447">
    <property type="component" value="Unassembled WGS sequence"/>
</dbReference>
<organism evidence="2 3">
    <name type="scientific">Pseudoalteromonas haloplanktis</name>
    <name type="common">Alteromonas haloplanktis</name>
    <dbReference type="NCBI Taxonomy" id="228"/>
    <lineage>
        <taxon>Bacteria</taxon>
        <taxon>Pseudomonadati</taxon>
        <taxon>Pseudomonadota</taxon>
        <taxon>Gammaproteobacteria</taxon>
        <taxon>Alteromonadales</taxon>
        <taxon>Pseudoalteromonadaceae</taxon>
        <taxon>Pseudoalteromonas</taxon>
    </lineage>
</organism>